<evidence type="ECO:0000256" key="1">
    <source>
        <dbReference type="SAM" id="MobiDB-lite"/>
    </source>
</evidence>
<dbReference type="AlphaFoldDB" id="A0A5D3BZ26"/>
<dbReference type="EMBL" id="SSTD01014931">
    <property type="protein sequence ID" value="TYK03436.1"/>
    <property type="molecule type" value="Genomic_DNA"/>
</dbReference>
<dbReference type="Proteomes" id="UP000321947">
    <property type="component" value="Unassembled WGS sequence"/>
</dbReference>
<feature type="compositionally biased region" description="Low complexity" evidence="1">
    <location>
        <begin position="35"/>
        <end position="53"/>
    </location>
</feature>
<reference evidence="2 3" key="1">
    <citation type="submission" date="2019-08" db="EMBL/GenBank/DDBJ databases">
        <title>Draft genome sequences of two oriental melons (Cucumis melo L. var makuwa).</title>
        <authorList>
            <person name="Kwon S.-Y."/>
        </authorList>
    </citation>
    <scope>NUCLEOTIDE SEQUENCE [LARGE SCALE GENOMIC DNA]</scope>
    <source>
        <strain evidence="3">cv. Chang Bougi</strain>
        <tissue evidence="2">Leaf</tissue>
    </source>
</reference>
<evidence type="ECO:0000313" key="2">
    <source>
        <dbReference type="EMBL" id="TYK03436.1"/>
    </source>
</evidence>
<name>A0A5D3BZ26_CUCMM</name>
<gene>
    <name evidence="2" type="ORF">E5676_scaffold121G00390</name>
</gene>
<evidence type="ECO:0000313" key="3">
    <source>
        <dbReference type="Proteomes" id="UP000321947"/>
    </source>
</evidence>
<proteinExistence type="predicted"/>
<feature type="region of interest" description="Disordered" evidence="1">
    <location>
        <begin position="18"/>
        <end position="57"/>
    </location>
</feature>
<comment type="caution">
    <text evidence="2">The sequence shown here is derived from an EMBL/GenBank/DDBJ whole genome shotgun (WGS) entry which is preliminary data.</text>
</comment>
<sequence>MGDLMRFRGERRWTAARRRRVPDLTHSCPSKEATAGSACKPSPSAAPACTPSPEADSTRVTLRVPQPNRSQPPVVAWAQALQPRPWNLRRLGKRVVTVRTRRANLQDDAMCMYVMVRVLPWDTDDQIFVPTRAHVARVRERARDWVEVEVGAKASWRATRSDRGEP</sequence>
<accession>A0A5D3BZ26</accession>
<protein>
    <submittedName>
        <fullName evidence="2">Uncharacterized protein</fullName>
    </submittedName>
</protein>
<organism evidence="2 3">
    <name type="scientific">Cucumis melo var. makuwa</name>
    <name type="common">Oriental melon</name>
    <dbReference type="NCBI Taxonomy" id="1194695"/>
    <lineage>
        <taxon>Eukaryota</taxon>
        <taxon>Viridiplantae</taxon>
        <taxon>Streptophyta</taxon>
        <taxon>Embryophyta</taxon>
        <taxon>Tracheophyta</taxon>
        <taxon>Spermatophyta</taxon>
        <taxon>Magnoliopsida</taxon>
        <taxon>eudicotyledons</taxon>
        <taxon>Gunneridae</taxon>
        <taxon>Pentapetalae</taxon>
        <taxon>rosids</taxon>
        <taxon>fabids</taxon>
        <taxon>Cucurbitales</taxon>
        <taxon>Cucurbitaceae</taxon>
        <taxon>Benincaseae</taxon>
        <taxon>Cucumis</taxon>
    </lineage>
</organism>